<feature type="domain" description="CHRD" evidence="2">
    <location>
        <begin position="191"/>
        <end position="321"/>
    </location>
</feature>
<keyword evidence="4" id="KW-1185">Reference proteome</keyword>
<dbReference type="SMART" id="SM00754">
    <property type="entry name" value="CHRD"/>
    <property type="match status" value="2"/>
</dbReference>
<dbReference type="Pfam" id="PF07452">
    <property type="entry name" value="CHRD"/>
    <property type="match status" value="2"/>
</dbReference>
<dbReference type="InterPro" id="IPR010895">
    <property type="entry name" value="CHRD"/>
</dbReference>
<reference evidence="3 4" key="1">
    <citation type="submission" date="2018-09" db="EMBL/GenBank/DDBJ databases">
        <authorList>
            <person name="Wang X."/>
            <person name="Du Z."/>
        </authorList>
    </citation>
    <scope>NUCLEOTIDE SEQUENCE [LARGE SCALE GENOMIC DNA]</scope>
    <source>
        <strain evidence="3 4">N3</strain>
    </source>
</reference>
<comment type="caution">
    <text evidence="3">The sequence shown here is derived from an EMBL/GenBank/DDBJ whole genome shotgun (WGS) entry which is preliminary data.</text>
</comment>
<keyword evidence="1" id="KW-0732">Signal</keyword>
<dbReference type="PROSITE" id="PS50933">
    <property type="entry name" value="CHRD"/>
    <property type="match status" value="2"/>
</dbReference>
<feature type="chain" id="PRO_5019246209" evidence="1">
    <location>
        <begin position="27"/>
        <end position="321"/>
    </location>
</feature>
<sequence>MFKINYNRLALMALLCLGAVSCQTMTEEAPIAPTAEAENALASTGDENARKGNFMEFGAFLTGKEEVPEVNAPGSGAASFQVTDGGNAISFELRVANTTGIIFAHLHQNVIGQNGPVVVTLIPAQPAAGLQNGVIMTGMITKAGLSGPLAGAELTALIDAMKEGKIYVNIHTANNRGGELRGQVSMIQPDFNKNWLVKLSGANEVPMVMTDATGVAKFQVNPDGQGIDFQVNVDGISDVRFSHIHFGKPGTNGPVVFTLRGDKVSGPVSGVYAKGTITAPMLSGPLLGGDLIILREAMRTGNAYVNVHSDKFGSGELRGNF</sequence>
<name>A0A418PQP2_9BACT</name>
<dbReference type="OrthoDB" id="571052at2"/>
<dbReference type="Proteomes" id="UP000283522">
    <property type="component" value="Unassembled WGS sequence"/>
</dbReference>
<evidence type="ECO:0000259" key="2">
    <source>
        <dbReference type="PROSITE" id="PS50933"/>
    </source>
</evidence>
<protein>
    <submittedName>
        <fullName evidence="3">CHRD domain-containing protein</fullName>
    </submittedName>
</protein>
<feature type="signal peptide" evidence="1">
    <location>
        <begin position="1"/>
        <end position="26"/>
    </location>
</feature>
<dbReference type="PROSITE" id="PS51257">
    <property type="entry name" value="PROKAR_LIPOPROTEIN"/>
    <property type="match status" value="1"/>
</dbReference>
<evidence type="ECO:0000256" key="1">
    <source>
        <dbReference type="SAM" id="SignalP"/>
    </source>
</evidence>
<evidence type="ECO:0000313" key="3">
    <source>
        <dbReference type="EMBL" id="RIW14628.1"/>
    </source>
</evidence>
<evidence type="ECO:0000313" key="4">
    <source>
        <dbReference type="Proteomes" id="UP000283522"/>
    </source>
</evidence>
<feature type="domain" description="CHRD" evidence="2">
    <location>
        <begin position="53"/>
        <end position="189"/>
    </location>
</feature>
<proteinExistence type="predicted"/>
<dbReference type="EMBL" id="QXML01000006">
    <property type="protein sequence ID" value="RIW14628.1"/>
    <property type="molecule type" value="Genomic_DNA"/>
</dbReference>
<organism evidence="3 4">
    <name type="scientific">Algoriphagus lacus</name>
    <dbReference type="NCBI Taxonomy" id="2056311"/>
    <lineage>
        <taxon>Bacteria</taxon>
        <taxon>Pseudomonadati</taxon>
        <taxon>Bacteroidota</taxon>
        <taxon>Cytophagia</taxon>
        <taxon>Cytophagales</taxon>
        <taxon>Cyclobacteriaceae</taxon>
        <taxon>Algoriphagus</taxon>
    </lineage>
</organism>
<gene>
    <name evidence="3" type="ORF">D0X99_13900</name>
</gene>
<dbReference type="AlphaFoldDB" id="A0A418PQP2"/>
<accession>A0A418PQP2</accession>